<name>A0ABU1P1A6_9BACL</name>
<dbReference type="Pfam" id="PF12146">
    <property type="entry name" value="Hydrolase_4"/>
    <property type="match status" value="1"/>
</dbReference>
<dbReference type="PROSITE" id="PS00708">
    <property type="entry name" value="PRO_ENDOPEP_SER"/>
    <property type="match status" value="1"/>
</dbReference>
<evidence type="ECO:0000313" key="4">
    <source>
        <dbReference type="Proteomes" id="UP001267290"/>
    </source>
</evidence>
<protein>
    <submittedName>
        <fullName evidence="3">Dienelactone hydrolase</fullName>
    </submittedName>
</protein>
<feature type="domain" description="Serine aminopeptidase S33" evidence="2">
    <location>
        <begin position="90"/>
        <end position="308"/>
    </location>
</feature>
<gene>
    <name evidence="3" type="ORF">J2736_004541</name>
</gene>
<organism evidence="3 4">
    <name type="scientific">Paenibacillus qinlingensis</name>
    <dbReference type="NCBI Taxonomy" id="1837343"/>
    <lineage>
        <taxon>Bacteria</taxon>
        <taxon>Bacillati</taxon>
        <taxon>Bacillota</taxon>
        <taxon>Bacilli</taxon>
        <taxon>Bacillales</taxon>
        <taxon>Paenibacillaceae</taxon>
        <taxon>Paenibacillus</taxon>
    </lineage>
</organism>
<dbReference type="SUPFAM" id="SSF53474">
    <property type="entry name" value="alpha/beta-Hydrolases"/>
    <property type="match status" value="1"/>
</dbReference>
<dbReference type="PANTHER" id="PTHR43265:SF1">
    <property type="entry name" value="ESTERASE ESTD"/>
    <property type="match status" value="1"/>
</dbReference>
<proteinExistence type="predicted"/>
<keyword evidence="4" id="KW-1185">Reference proteome</keyword>
<dbReference type="PANTHER" id="PTHR43265">
    <property type="entry name" value="ESTERASE ESTD"/>
    <property type="match status" value="1"/>
</dbReference>
<evidence type="ECO:0000256" key="1">
    <source>
        <dbReference type="ARBA" id="ARBA00022801"/>
    </source>
</evidence>
<dbReference type="RefSeq" id="WP_310500812.1">
    <property type="nucleotide sequence ID" value="NZ_JAVDSB010000010.1"/>
</dbReference>
<dbReference type="Gene3D" id="3.40.50.1820">
    <property type="entry name" value="alpha/beta hydrolase"/>
    <property type="match status" value="1"/>
</dbReference>
<dbReference type="InterPro" id="IPR022742">
    <property type="entry name" value="Hydrolase_4"/>
</dbReference>
<comment type="caution">
    <text evidence="3">The sequence shown here is derived from an EMBL/GenBank/DDBJ whole genome shotgun (WGS) entry which is preliminary data.</text>
</comment>
<dbReference type="InterPro" id="IPR029058">
    <property type="entry name" value="AB_hydrolase_fold"/>
</dbReference>
<evidence type="ECO:0000313" key="3">
    <source>
        <dbReference type="EMBL" id="MDR6553334.1"/>
    </source>
</evidence>
<dbReference type="EMBL" id="JAVDSB010000010">
    <property type="protein sequence ID" value="MDR6553334.1"/>
    <property type="molecule type" value="Genomic_DNA"/>
</dbReference>
<accession>A0ABU1P1A6</accession>
<sequence>MEKMLIALMILIISVCSSPINGNKGDSIDKREVSMTIKEESVTINKDTEWAIHGTLTIPDGATGPVSAVVLVAGSGPNDRDETIYSNKPFKDIADYLTSKGIAVLRFDKRTLTYQSKVVSDIANFTVDQEYIQDSIAAVNFLKEDTRIDKTKVFILGHSEGGMLAPRIDSEGGDSAGIIIMAGSPRSFAEIIYDQNMAIINTLPAEHKTIAQGQVDTLMAVFANLKTMSNDDAKKVSLAGATGYYYKEMDAHPASEYLENMTKPVLIMQGEKDFQVYANKDYKAYQTILDGKSNASFKLYIGLNHLFMTSTTGTVEEYKTPSHVDQAVLKDLSTWILSN</sequence>
<dbReference type="InterPro" id="IPR053145">
    <property type="entry name" value="AB_hydrolase_Est10"/>
</dbReference>
<evidence type="ECO:0000259" key="2">
    <source>
        <dbReference type="Pfam" id="PF12146"/>
    </source>
</evidence>
<dbReference type="InterPro" id="IPR002471">
    <property type="entry name" value="Pept_S9_AS"/>
</dbReference>
<keyword evidence="1 3" id="KW-0378">Hydrolase</keyword>
<dbReference type="GO" id="GO:0016787">
    <property type="term" value="F:hydrolase activity"/>
    <property type="evidence" value="ECO:0007669"/>
    <property type="project" value="UniProtKB-KW"/>
</dbReference>
<reference evidence="3 4" key="1">
    <citation type="submission" date="2023-07" db="EMBL/GenBank/DDBJ databases">
        <title>Sorghum-associated microbial communities from plants grown in Nebraska, USA.</title>
        <authorList>
            <person name="Schachtman D."/>
        </authorList>
    </citation>
    <scope>NUCLEOTIDE SEQUENCE [LARGE SCALE GENOMIC DNA]</scope>
    <source>
        <strain evidence="3 4">CC258</strain>
    </source>
</reference>
<dbReference type="Proteomes" id="UP001267290">
    <property type="component" value="Unassembled WGS sequence"/>
</dbReference>